<dbReference type="EMBL" id="BQNB010018341">
    <property type="protein sequence ID" value="GJT73327.1"/>
    <property type="molecule type" value="Genomic_DNA"/>
</dbReference>
<name>A0ABQ5GEM1_9ASTR</name>
<evidence type="ECO:0000313" key="2">
    <source>
        <dbReference type="Proteomes" id="UP001151760"/>
    </source>
</evidence>
<reference evidence="1" key="1">
    <citation type="journal article" date="2022" name="Int. J. Mol. Sci.">
        <title>Draft Genome of Tanacetum Coccineum: Genomic Comparison of Closely Related Tanacetum-Family Plants.</title>
        <authorList>
            <person name="Yamashiro T."/>
            <person name="Shiraishi A."/>
            <person name="Nakayama K."/>
            <person name="Satake H."/>
        </authorList>
    </citation>
    <scope>NUCLEOTIDE SEQUENCE</scope>
</reference>
<keyword evidence="2" id="KW-1185">Reference proteome</keyword>
<gene>
    <name evidence="1" type="ORF">Tco_1032613</name>
</gene>
<sequence>MSVEMVLCLSVGFGGASCPHEALRVRIGECTPDLQTAAILCNSQLQHILDSLNTELGGHMQRYNDKVYFDRLLNAKADVQELTMKLSTREVKMHKRVTNYARKNPIASGCESEKDGNEGCFEKGLKLMKIDKYKGTCVQNLFGLMVPALLRYKTRILSTSNRISIPEATKVRVVEGLEAKKEAMGKKCDESAISGDRGTYAPEFNQLHVDMMTTITMHKAH</sequence>
<comment type="caution">
    <text evidence="1">The sequence shown here is derived from an EMBL/GenBank/DDBJ whole genome shotgun (WGS) entry which is preliminary data.</text>
</comment>
<organism evidence="1 2">
    <name type="scientific">Tanacetum coccineum</name>
    <dbReference type="NCBI Taxonomy" id="301880"/>
    <lineage>
        <taxon>Eukaryota</taxon>
        <taxon>Viridiplantae</taxon>
        <taxon>Streptophyta</taxon>
        <taxon>Embryophyta</taxon>
        <taxon>Tracheophyta</taxon>
        <taxon>Spermatophyta</taxon>
        <taxon>Magnoliopsida</taxon>
        <taxon>eudicotyledons</taxon>
        <taxon>Gunneridae</taxon>
        <taxon>Pentapetalae</taxon>
        <taxon>asterids</taxon>
        <taxon>campanulids</taxon>
        <taxon>Asterales</taxon>
        <taxon>Asteraceae</taxon>
        <taxon>Asteroideae</taxon>
        <taxon>Anthemideae</taxon>
        <taxon>Anthemidinae</taxon>
        <taxon>Tanacetum</taxon>
    </lineage>
</organism>
<protein>
    <submittedName>
        <fullName evidence="1">Uncharacterized protein</fullName>
    </submittedName>
</protein>
<dbReference type="Proteomes" id="UP001151760">
    <property type="component" value="Unassembled WGS sequence"/>
</dbReference>
<evidence type="ECO:0000313" key="1">
    <source>
        <dbReference type="EMBL" id="GJT73327.1"/>
    </source>
</evidence>
<reference evidence="1" key="2">
    <citation type="submission" date="2022-01" db="EMBL/GenBank/DDBJ databases">
        <authorList>
            <person name="Yamashiro T."/>
            <person name="Shiraishi A."/>
            <person name="Satake H."/>
            <person name="Nakayama K."/>
        </authorList>
    </citation>
    <scope>NUCLEOTIDE SEQUENCE</scope>
</reference>
<accession>A0ABQ5GEM1</accession>
<proteinExistence type="predicted"/>